<accession>A0A9Q3HIW0</accession>
<dbReference type="PANTHER" id="PTHR24559:SF440">
    <property type="entry name" value="RIBONUCLEASE H"/>
    <property type="match status" value="1"/>
</dbReference>
<dbReference type="InterPro" id="IPR053134">
    <property type="entry name" value="RNA-dir_DNA_polymerase"/>
</dbReference>
<evidence type="ECO:0000259" key="2">
    <source>
        <dbReference type="Pfam" id="PF00078"/>
    </source>
</evidence>
<dbReference type="SUPFAM" id="SSF56672">
    <property type="entry name" value="DNA/RNA polymerases"/>
    <property type="match status" value="1"/>
</dbReference>
<dbReference type="OrthoDB" id="2446696at2759"/>
<feature type="domain" description="Reverse transcriptase" evidence="2">
    <location>
        <begin position="113"/>
        <end position="263"/>
    </location>
</feature>
<organism evidence="3 4">
    <name type="scientific">Austropuccinia psidii MF-1</name>
    <dbReference type="NCBI Taxonomy" id="1389203"/>
    <lineage>
        <taxon>Eukaryota</taxon>
        <taxon>Fungi</taxon>
        <taxon>Dikarya</taxon>
        <taxon>Basidiomycota</taxon>
        <taxon>Pucciniomycotina</taxon>
        <taxon>Pucciniomycetes</taxon>
        <taxon>Pucciniales</taxon>
        <taxon>Sphaerophragmiaceae</taxon>
        <taxon>Austropuccinia</taxon>
    </lineage>
</organism>
<keyword evidence="4" id="KW-1185">Reference proteome</keyword>
<feature type="compositionally biased region" description="Polar residues" evidence="1">
    <location>
        <begin position="279"/>
        <end position="290"/>
    </location>
</feature>
<sequence length="290" mass="32656">MSLLSSRDEVFGDIQDVEEDNSVSSLNLLFGNMDLPPSSYHDSLQELWDEEEESEEIDPVMKVFPSSYHYQESDKLRAYTSENLEKGFIQPSSPSTGEPVLFVKKKDSGPDLCVDHRKLNAVTRKNRYCVPPMNQLLTLFNGSSISSKIDLCGAYKLLIIKEGDEHLTASRPKYGSYEDLVMQFGLTNSPSSFQRIFNVIFHDIINVYVVVYLDYIMVFSKYEEENVTSVSIALSRFRANNIFAKASKCLIHFSSAEYLGYIVSCEGPQDGPRKGPANFSLTTSKKPQGS</sequence>
<dbReference type="InterPro" id="IPR000477">
    <property type="entry name" value="RT_dom"/>
</dbReference>
<feature type="region of interest" description="Disordered" evidence="1">
    <location>
        <begin position="271"/>
        <end position="290"/>
    </location>
</feature>
<dbReference type="Proteomes" id="UP000765509">
    <property type="component" value="Unassembled WGS sequence"/>
</dbReference>
<dbReference type="InterPro" id="IPR043502">
    <property type="entry name" value="DNA/RNA_pol_sf"/>
</dbReference>
<dbReference type="Gene3D" id="3.10.10.10">
    <property type="entry name" value="HIV Type 1 Reverse Transcriptase, subunit A, domain 1"/>
    <property type="match status" value="1"/>
</dbReference>
<gene>
    <name evidence="3" type="ORF">O181_045602</name>
</gene>
<dbReference type="AlphaFoldDB" id="A0A9Q3HIW0"/>
<dbReference type="Gene3D" id="3.30.70.270">
    <property type="match status" value="1"/>
</dbReference>
<dbReference type="EMBL" id="AVOT02018759">
    <property type="protein sequence ID" value="MBW0505887.1"/>
    <property type="molecule type" value="Genomic_DNA"/>
</dbReference>
<protein>
    <recommendedName>
        <fullName evidence="2">Reverse transcriptase domain-containing protein</fullName>
    </recommendedName>
</protein>
<evidence type="ECO:0000256" key="1">
    <source>
        <dbReference type="SAM" id="MobiDB-lite"/>
    </source>
</evidence>
<dbReference type="InterPro" id="IPR043128">
    <property type="entry name" value="Rev_trsase/Diguanyl_cyclase"/>
</dbReference>
<dbReference type="CDD" id="cd01647">
    <property type="entry name" value="RT_LTR"/>
    <property type="match status" value="1"/>
</dbReference>
<comment type="caution">
    <text evidence="3">The sequence shown here is derived from an EMBL/GenBank/DDBJ whole genome shotgun (WGS) entry which is preliminary data.</text>
</comment>
<proteinExistence type="predicted"/>
<evidence type="ECO:0000313" key="4">
    <source>
        <dbReference type="Proteomes" id="UP000765509"/>
    </source>
</evidence>
<reference evidence="3" key="1">
    <citation type="submission" date="2021-03" db="EMBL/GenBank/DDBJ databases">
        <title>Draft genome sequence of rust myrtle Austropuccinia psidii MF-1, a brazilian biotype.</title>
        <authorList>
            <person name="Quecine M.C."/>
            <person name="Pachon D.M.R."/>
            <person name="Bonatelli M.L."/>
            <person name="Correr F.H."/>
            <person name="Franceschini L.M."/>
            <person name="Leite T.F."/>
            <person name="Margarido G.R.A."/>
            <person name="Almeida C.A."/>
            <person name="Ferrarezi J.A."/>
            <person name="Labate C.A."/>
        </authorList>
    </citation>
    <scope>NUCLEOTIDE SEQUENCE</scope>
    <source>
        <strain evidence="3">MF-1</strain>
    </source>
</reference>
<dbReference type="PANTHER" id="PTHR24559">
    <property type="entry name" value="TRANSPOSON TY3-I GAG-POL POLYPROTEIN"/>
    <property type="match status" value="1"/>
</dbReference>
<name>A0A9Q3HIW0_9BASI</name>
<dbReference type="Pfam" id="PF00078">
    <property type="entry name" value="RVT_1"/>
    <property type="match status" value="1"/>
</dbReference>
<evidence type="ECO:0000313" key="3">
    <source>
        <dbReference type="EMBL" id="MBW0505887.1"/>
    </source>
</evidence>